<feature type="compositionally biased region" description="Polar residues" evidence="2">
    <location>
        <begin position="142"/>
        <end position="154"/>
    </location>
</feature>
<keyword evidence="1" id="KW-0862">Zinc</keyword>
<dbReference type="Gene3D" id="4.10.60.10">
    <property type="entry name" value="Zinc finger, CCHC-type"/>
    <property type="match status" value="1"/>
</dbReference>
<keyword evidence="5" id="KW-1185">Reference proteome</keyword>
<dbReference type="InterPro" id="IPR001878">
    <property type="entry name" value="Znf_CCHC"/>
</dbReference>
<dbReference type="SUPFAM" id="SSF57756">
    <property type="entry name" value="Retrovirus zinc finger-like domains"/>
    <property type="match status" value="1"/>
</dbReference>
<keyword evidence="1" id="KW-0479">Metal-binding</keyword>
<dbReference type="EMBL" id="QPMT01000016">
    <property type="protein sequence ID" value="KAF4859589.1"/>
    <property type="molecule type" value="Genomic_DNA"/>
</dbReference>
<dbReference type="AlphaFoldDB" id="A0A9P5ETY1"/>
<dbReference type="GO" id="GO:0008270">
    <property type="term" value="F:zinc ion binding"/>
    <property type="evidence" value="ECO:0007669"/>
    <property type="project" value="UniProtKB-KW"/>
</dbReference>
<reference evidence="4" key="1">
    <citation type="submission" date="2019-06" db="EMBL/GenBank/DDBJ databases">
        <authorList>
            <person name="Gan P."/>
            <person name="Shirasu K."/>
        </authorList>
    </citation>
    <scope>NUCLEOTIDE SEQUENCE [LARGE SCALE GENOMIC DNA]</scope>
    <source>
        <strain evidence="4">CAD2</strain>
    </source>
</reference>
<comment type="caution">
    <text evidence="4">The sequence shown here is derived from an EMBL/GenBank/DDBJ whole genome shotgun (WGS) entry which is preliminary data.</text>
</comment>
<dbReference type="PROSITE" id="PS50158">
    <property type="entry name" value="ZF_CCHC"/>
    <property type="match status" value="1"/>
</dbReference>
<keyword evidence="1" id="KW-0863">Zinc-finger</keyword>
<gene>
    <name evidence="4" type="ORF">CGCSCA2_v006233</name>
</gene>
<evidence type="ECO:0000256" key="2">
    <source>
        <dbReference type="SAM" id="MobiDB-lite"/>
    </source>
</evidence>
<accession>A0A9P5ETY1</accession>
<protein>
    <recommendedName>
        <fullName evidence="3">CCHC-type domain-containing protein</fullName>
    </recommendedName>
</protein>
<evidence type="ECO:0000313" key="5">
    <source>
        <dbReference type="Proteomes" id="UP000711996"/>
    </source>
</evidence>
<dbReference type="OrthoDB" id="4777753at2759"/>
<dbReference type="InterPro" id="IPR036875">
    <property type="entry name" value="Znf_CCHC_sf"/>
</dbReference>
<evidence type="ECO:0000313" key="4">
    <source>
        <dbReference type="EMBL" id="KAF4859589.1"/>
    </source>
</evidence>
<dbReference type="GO" id="GO:0003676">
    <property type="term" value="F:nucleic acid binding"/>
    <property type="evidence" value="ECO:0007669"/>
    <property type="project" value="InterPro"/>
</dbReference>
<feature type="region of interest" description="Disordered" evidence="2">
    <location>
        <begin position="141"/>
        <end position="179"/>
    </location>
</feature>
<dbReference type="Proteomes" id="UP000711996">
    <property type="component" value="Unassembled WGS sequence"/>
</dbReference>
<evidence type="ECO:0000256" key="1">
    <source>
        <dbReference type="PROSITE-ProRule" id="PRU00047"/>
    </source>
</evidence>
<sequence length="361" mass="40487">MEGVEPGLTQDADTTATGPQPDHLETCVAEANDETGHDSAAPGEVMLDEVKPNDESKAAVVHDNHDMKDVACFYVDAQRGSDTDDSFASCNDTHVFGDDATEFHSNDDPWAQWDNDPLRASPDDRIDRLCDEDLWESFVDFASSSRQPRPQSDMPQRPKKPHTKPDISHRRSSPPWGDMLFMDETEQKKHETHGVESWFPDQPTEHIACGNCGHLGHLLADCAFPGRYGFLGGCPVCNTKRHNADDCLRVRNLSPEDLAWFVIIRRGNKPPLRRRDPWVVVLREALLAGIPVEGPLPWTIEFTQDMMNGSEDGQVWLRHRYFVGDHKILPADSMTGSDVHGAAANDALLMQRHRPNRDLLK</sequence>
<feature type="region of interest" description="Disordered" evidence="2">
    <location>
        <begin position="1"/>
        <end position="24"/>
    </location>
</feature>
<organism evidence="4 5">
    <name type="scientific">Colletotrichum siamense</name>
    <name type="common">Anthracnose fungus</name>
    <dbReference type="NCBI Taxonomy" id="690259"/>
    <lineage>
        <taxon>Eukaryota</taxon>
        <taxon>Fungi</taxon>
        <taxon>Dikarya</taxon>
        <taxon>Ascomycota</taxon>
        <taxon>Pezizomycotina</taxon>
        <taxon>Sordariomycetes</taxon>
        <taxon>Hypocreomycetidae</taxon>
        <taxon>Glomerellales</taxon>
        <taxon>Glomerellaceae</taxon>
        <taxon>Colletotrichum</taxon>
        <taxon>Colletotrichum gloeosporioides species complex</taxon>
    </lineage>
</organism>
<feature type="domain" description="CCHC-type" evidence="3">
    <location>
        <begin position="209"/>
        <end position="222"/>
    </location>
</feature>
<proteinExistence type="predicted"/>
<name>A0A9P5ETY1_COLSI</name>
<evidence type="ECO:0000259" key="3">
    <source>
        <dbReference type="PROSITE" id="PS50158"/>
    </source>
</evidence>